<organism evidence="2 3">
    <name type="scientific">Glossina palpalis gambiensis</name>
    <dbReference type="NCBI Taxonomy" id="67801"/>
    <lineage>
        <taxon>Eukaryota</taxon>
        <taxon>Metazoa</taxon>
        <taxon>Ecdysozoa</taxon>
        <taxon>Arthropoda</taxon>
        <taxon>Hexapoda</taxon>
        <taxon>Insecta</taxon>
        <taxon>Pterygota</taxon>
        <taxon>Neoptera</taxon>
        <taxon>Endopterygota</taxon>
        <taxon>Diptera</taxon>
        <taxon>Brachycera</taxon>
        <taxon>Muscomorpha</taxon>
        <taxon>Hippoboscoidea</taxon>
        <taxon>Glossinidae</taxon>
        <taxon>Glossina</taxon>
    </lineage>
</organism>
<sequence length="238" mass="27971">MAFSLKIIVLSLILAAKYSSATPIPESKFDFNELDTEEKFVQHIKNKFNRDELTPKEILAVFFIREYKKFFNFFYTESVSLSEAILADPEILNNDLPAVKEFAKNLTDYLDKTKNVNGIEDELNLLILFGNYTDMYETKELEEPTKLDYLIEGYLNKHGMDKFIEESKQRLDKAIVEFFVEFDKFKATLDEKDLEKYKKFIDFVNELKTKDSIESRLECYSNFFTTDDDDDGEDKTNL</sequence>
<accession>A0A1B0BVJ8</accession>
<keyword evidence="1" id="KW-0732">Signal</keyword>
<name>A0A1B0BVJ8_9MUSC</name>
<proteinExistence type="predicted"/>
<dbReference type="EnsemblMetazoa" id="GPPI041856-RA">
    <property type="protein sequence ID" value="GPPI041856-PA"/>
    <property type="gene ID" value="GPPI041856"/>
</dbReference>
<feature type="chain" id="PRO_5008405250" evidence="1">
    <location>
        <begin position="22"/>
        <end position="238"/>
    </location>
</feature>
<dbReference type="AlphaFoldDB" id="A0A1B0BVJ8"/>
<evidence type="ECO:0000313" key="2">
    <source>
        <dbReference type="EnsemblMetazoa" id="GPPI041856-PA"/>
    </source>
</evidence>
<keyword evidence="3" id="KW-1185">Reference proteome</keyword>
<dbReference type="VEuPathDB" id="VectorBase:GPPI041856"/>
<evidence type="ECO:0000256" key="1">
    <source>
        <dbReference type="SAM" id="SignalP"/>
    </source>
</evidence>
<dbReference type="EMBL" id="JXJN01021342">
    <property type="status" value="NOT_ANNOTATED_CDS"/>
    <property type="molecule type" value="Genomic_DNA"/>
</dbReference>
<reference evidence="3" key="1">
    <citation type="submission" date="2015-01" db="EMBL/GenBank/DDBJ databases">
        <authorList>
            <person name="Aksoy S."/>
            <person name="Warren W."/>
            <person name="Wilson R.K."/>
        </authorList>
    </citation>
    <scope>NUCLEOTIDE SEQUENCE [LARGE SCALE GENOMIC DNA]</scope>
    <source>
        <strain evidence="3">IAEA</strain>
    </source>
</reference>
<feature type="signal peptide" evidence="1">
    <location>
        <begin position="1"/>
        <end position="21"/>
    </location>
</feature>
<protein>
    <submittedName>
        <fullName evidence="2">Uncharacterized protein</fullName>
    </submittedName>
</protein>
<dbReference type="Proteomes" id="UP000092460">
    <property type="component" value="Unassembled WGS sequence"/>
</dbReference>
<reference evidence="2" key="2">
    <citation type="submission" date="2020-05" db="UniProtKB">
        <authorList>
            <consortium name="EnsemblMetazoa"/>
        </authorList>
    </citation>
    <scope>IDENTIFICATION</scope>
    <source>
        <strain evidence="2">IAEA</strain>
    </source>
</reference>
<evidence type="ECO:0000313" key="3">
    <source>
        <dbReference type="Proteomes" id="UP000092460"/>
    </source>
</evidence>